<reference evidence="2 3" key="1">
    <citation type="submission" date="2021-06" db="EMBL/GenBank/DDBJ databases">
        <authorList>
            <person name="Palmer J.M."/>
        </authorList>
    </citation>
    <scope>NUCLEOTIDE SEQUENCE [LARGE SCALE GENOMIC DNA]</scope>
    <source>
        <strain evidence="2 3">GA_2019</strain>
        <tissue evidence="2">Muscle</tissue>
    </source>
</reference>
<dbReference type="EMBL" id="JAHRIO010076555">
    <property type="protein sequence ID" value="MEQ2183477.1"/>
    <property type="molecule type" value="Genomic_DNA"/>
</dbReference>
<accession>A0ABV0PJD0</accession>
<protein>
    <submittedName>
        <fullName evidence="2">Uncharacterized protein</fullName>
    </submittedName>
</protein>
<feature type="region of interest" description="Disordered" evidence="1">
    <location>
        <begin position="13"/>
        <end position="111"/>
    </location>
</feature>
<proteinExistence type="predicted"/>
<dbReference type="Proteomes" id="UP001476798">
    <property type="component" value="Unassembled WGS sequence"/>
</dbReference>
<feature type="non-terminal residue" evidence="2">
    <location>
        <position position="1"/>
    </location>
</feature>
<comment type="caution">
    <text evidence="2">The sequence shown here is derived from an EMBL/GenBank/DDBJ whole genome shotgun (WGS) entry which is preliminary data.</text>
</comment>
<feature type="compositionally biased region" description="Polar residues" evidence="1">
    <location>
        <begin position="13"/>
        <end position="30"/>
    </location>
</feature>
<gene>
    <name evidence="2" type="ORF">GOODEAATRI_033083</name>
</gene>
<feature type="compositionally biased region" description="Low complexity" evidence="1">
    <location>
        <begin position="54"/>
        <end position="77"/>
    </location>
</feature>
<organism evidence="2 3">
    <name type="scientific">Goodea atripinnis</name>
    <dbReference type="NCBI Taxonomy" id="208336"/>
    <lineage>
        <taxon>Eukaryota</taxon>
        <taxon>Metazoa</taxon>
        <taxon>Chordata</taxon>
        <taxon>Craniata</taxon>
        <taxon>Vertebrata</taxon>
        <taxon>Euteleostomi</taxon>
        <taxon>Actinopterygii</taxon>
        <taxon>Neopterygii</taxon>
        <taxon>Teleostei</taxon>
        <taxon>Neoteleostei</taxon>
        <taxon>Acanthomorphata</taxon>
        <taxon>Ovalentaria</taxon>
        <taxon>Atherinomorphae</taxon>
        <taxon>Cyprinodontiformes</taxon>
        <taxon>Goodeidae</taxon>
        <taxon>Goodea</taxon>
    </lineage>
</organism>
<keyword evidence="3" id="KW-1185">Reference proteome</keyword>
<evidence type="ECO:0000256" key="1">
    <source>
        <dbReference type="SAM" id="MobiDB-lite"/>
    </source>
</evidence>
<evidence type="ECO:0000313" key="3">
    <source>
        <dbReference type="Proteomes" id="UP001476798"/>
    </source>
</evidence>
<sequence>RTGGLFGNHVNYYNQSDGRGSFPQSFTTQRPLHISQKGSPCEGESPSHEKLMDSNTFTPSSYSSSGSNANINNANNTGMTGVTTQGISRLPSPSISTVDGHTGQPLTPILLPKSAWCFPPKR</sequence>
<evidence type="ECO:0000313" key="2">
    <source>
        <dbReference type="EMBL" id="MEQ2183477.1"/>
    </source>
</evidence>
<feature type="compositionally biased region" description="Polar residues" evidence="1">
    <location>
        <begin position="78"/>
        <end position="99"/>
    </location>
</feature>
<name>A0ABV0PJD0_9TELE</name>